<dbReference type="AlphaFoldDB" id="A0A1M4XXQ4"/>
<feature type="domain" description="PepSY" evidence="1">
    <location>
        <begin position="378"/>
        <end position="434"/>
    </location>
</feature>
<dbReference type="Pfam" id="PF20769">
    <property type="entry name" value="YPEB_N"/>
    <property type="match status" value="1"/>
</dbReference>
<proteinExistence type="predicted"/>
<evidence type="ECO:0000313" key="4">
    <source>
        <dbReference type="EMBL" id="SHE98271.1"/>
    </source>
</evidence>
<keyword evidence="5" id="KW-1185">Reference proteome</keyword>
<dbReference type="InterPro" id="IPR048402">
    <property type="entry name" value="YpeB_N"/>
</dbReference>
<protein>
    <submittedName>
        <fullName evidence="4">Germination protein YpeB</fullName>
    </submittedName>
</protein>
<dbReference type="Pfam" id="PF03413">
    <property type="entry name" value="PepSY"/>
    <property type="match status" value="1"/>
</dbReference>
<dbReference type="EMBL" id="FQUY01000009">
    <property type="protein sequence ID" value="SHE98271.1"/>
    <property type="molecule type" value="Genomic_DNA"/>
</dbReference>
<dbReference type="InterPro" id="IPR014239">
    <property type="entry name" value="YpeB_PepSY1-2"/>
</dbReference>
<dbReference type="InterPro" id="IPR025711">
    <property type="entry name" value="PepSY"/>
</dbReference>
<dbReference type="OrthoDB" id="2372097at2"/>
<feature type="domain" description="Sporulation protein YpeB N-terminal" evidence="3">
    <location>
        <begin position="31"/>
        <end position="162"/>
    </location>
</feature>
<organism evidence="4 5">
    <name type="scientific">Desulforamulus putei DSM 12395</name>
    <dbReference type="NCBI Taxonomy" id="1121429"/>
    <lineage>
        <taxon>Bacteria</taxon>
        <taxon>Bacillati</taxon>
        <taxon>Bacillota</taxon>
        <taxon>Clostridia</taxon>
        <taxon>Eubacteriales</taxon>
        <taxon>Peptococcaceae</taxon>
        <taxon>Desulforamulus</taxon>
    </lineage>
</organism>
<dbReference type="STRING" id="1121429.SAMN02745133_01569"/>
<gene>
    <name evidence="4" type="ORF">SAMN02745133_01569</name>
</gene>
<evidence type="ECO:0000259" key="3">
    <source>
        <dbReference type="Pfam" id="PF20769"/>
    </source>
</evidence>
<sequence length="451" mass="50622">MKKWGLPALIGVLILTAAGVWGFKEYRDRILLETYMNNRYQMSFYNLISRVQSMEVLLAKTLAVSGQPDDTLIFSEIWLQSEGARESLTQLPLTSNVVARTAKFLTQAGDFARVKAREINNGEIMSEEDYRTLNTLYRQAEQLNKELHTMEVKVADGRLSVSELARAGREELKKGSPTAGAVDFQSIDRDMQGFPTLIYDGPFSDHLDRAQPAGLKDEPTGADEARNILRLFVDIKEDIDYRAQVTGRIREKIPGYQVELLPRRGGDRRISGSVSEKGGHVVWYLDSRAVGAPRVTVEQAIARAKQFLDSRGYKNMVNIYHQVQNGFVIINFAPEEKGVILYPDQVKVNVALDNGQVVGFDARGYLMAHKQRDIPTPKISADRARSKVNPRMEVISTRLVIIPTDSGQERFSYEVTGRINGETFLVYVNAMTGKTDQVLKLIQTPNGTLTM</sequence>
<evidence type="ECO:0000313" key="5">
    <source>
        <dbReference type="Proteomes" id="UP000184148"/>
    </source>
</evidence>
<dbReference type="RefSeq" id="WP_073238281.1">
    <property type="nucleotide sequence ID" value="NZ_FQUY01000009.1"/>
</dbReference>
<dbReference type="Proteomes" id="UP000184148">
    <property type="component" value="Unassembled WGS sequence"/>
</dbReference>
<evidence type="ECO:0000259" key="1">
    <source>
        <dbReference type="Pfam" id="PF03413"/>
    </source>
</evidence>
<dbReference type="GO" id="GO:0009847">
    <property type="term" value="P:spore germination"/>
    <property type="evidence" value="ECO:0007669"/>
    <property type="project" value="InterPro"/>
</dbReference>
<reference evidence="5" key="1">
    <citation type="submission" date="2016-11" db="EMBL/GenBank/DDBJ databases">
        <authorList>
            <person name="Varghese N."/>
            <person name="Submissions S."/>
        </authorList>
    </citation>
    <scope>NUCLEOTIDE SEQUENCE [LARGE SCALE GENOMIC DNA]</scope>
    <source>
        <strain evidence="5">DSM 12395</strain>
    </source>
</reference>
<name>A0A1M4XXQ4_9FIRM</name>
<feature type="domain" description="Sporulation protein YpeB PepSY1 and PepSY2" evidence="2">
    <location>
        <begin position="183"/>
        <end position="375"/>
    </location>
</feature>
<evidence type="ECO:0000259" key="2">
    <source>
        <dbReference type="Pfam" id="PF14620"/>
    </source>
</evidence>
<dbReference type="Pfam" id="PF14620">
    <property type="entry name" value="YPEB_PepSY1-2"/>
    <property type="match status" value="1"/>
</dbReference>
<accession>A0A1M4XXQ4</accession>
<dbReference type="NCBIfam" id="TIGR02889">
    <property type="entry name" value="spore_YpeB"/>
    <property type="match status" value="1"/>
</dbReference>